<organism evidence="1 2">
    <name type="scientific">Brettanomyces naardenensis</name>
    <name type="common">Yeast</name>
    <dbReference type="NCBI Taxonomy" id="13370"/>
    <lineage>
        <taxon>Eukaryota</taxon>
        <taxon>Fungi</taxon>
        <taxon>Dikarya</taxon>
        <taxon>Ascomycota</taxon>
        <taxon>Saccharomycotina</taxon>
        <taxon>Pichiomycetes</taxon>
        <taxon>Pichiales</taxon>
        <taxon>Pichiaceae</taxon>
        <taxon>Brettanomyces</taxon>
    </lineage>
</organism>
<name>A0A448YMN1_BRENA</name>
<sequence length="56" mass="6433">MLQREMDIKVSNLLRQLLDRKTEGLRKSGELSGPFSVVLARDLSELEVFDNVETQQ</sequence>
<protein>
    <submittedName>
        <fullName evidence="1">DEKNAAC103226</fullName>
    </submittedName>
</protein>
<dbReference type="AlphaFoldDB" id="A0A448YMN1"/>
<proteinExistence type="predicted"/>
<evidence type="ECO:0000313" key="2">
    <source>
        <dbReference type="Proteomes" id="UP000290900"/>
    </source>
</evidence>
<accession>A0A448YMN1</accession>
<evidence type="ECO:0000313" key="1">
    <source>
        <dbReference type="EMBL" id="VEU22209.1"/>
    </source>
</evidence>
<gene>
    <name evidence="1" type="ORF">BRENAR_LOCUS2941</name>
</gene>
<dbReference type="EMBL" id="CAACVR010000020">
    <property type="protein sequence ID" value="VEU22209.1"/>
    <property type="molecule type" value="Genomic_DNA"/>
</dbReference>
<dbReference type="InParanoid" id="A0A448YMN1"/>
<dbReference type="Proteomes" id="UP000290900">
    <property type="component" value="Unassembled WGS sequence"/>
</dbReference>
<reference evidence="1 2" key="1">
    <citation type="submission" date="2018-12" db="EMBL/GenBank/DDBJ databases">
        <authorList>
            <person name="Tiukova I."/>
            <person name="Dainat J."/>
        </authorList>
    </citation>
    <scope>NUCLEOTIDE SEQUENCE [LARGE SCALE GENOMIC DNA]</scope>
</reference>
<keyword evidence="2" id="KW-1185">Reference proteome</keyword>